<sequence>MASVTFTMLSSGKYSDLKITCHGKEFVVHRAVVCLQSKPLAAAIDGKFKEAITGQIDLDGNEPAVVEAMLKFMYTSDYPDGREDDHGAATKAGALTATETAPEIGGALLFNTKVYIIGEQLDVQPLKELAKNKFEEIIGDQWNSASFVASLKLLYEGTPEKDRLLKDVAIKTAGKRAKQLCDRGDFVTLCKEDGEIAFDVLKAVTKSTPKRTCPDCLRPDCLRSNIMNESTTRNFYCLAPGKMSYGYSV</sequence>
<proteinExistence type="predicted"/>
<dbReference type="KEGG" id="mbe:MBM_02115"/>
<dbReference type="Pfam" id="PF00651">
    <property type="entry name" value="BTB"/>
    <property type="match status" value="1"/>
</dbReference>
<dbReference type="Proteomes" id="UP000006753">
    <property type="component" value="Unassembled WGS sequence"/>
</dbReference>
<dbReference type="InParanoid" id="K1XHE1"/>
<evidence type="ECO:0000259" key="1">
    <source>
        <dbReference type="PROSITE" id="PS50097"/>
    </source>
</evidence>
<dbReference type="SUPFAM" id="SSF54695">
    <property type="entry name" value="POZ domain"/>
    <property type="match status" value="1"/>
</dbReference>
<dbReference type="eggNOG" id="ENOG502SQDU">
    <property type="taxonomic scope" value="Eukaryota"/>
</dbReference>
<reference evidence="2 3" key="1">
    <citation type="journal article" date="2012" name="BMC Genomics">
        <title>Sequencing the genome of Marssonina brunnea reveals fungus-poplar co-evolution.</title>
        <authorList>
            <person name="Zhu S."/>
            <person name="Cao Y.-Z."/>
            <person name="Jiang C."/>
            <person name="Tan B.-Y."/>
            <person name="Wang Z."/>
            <person name="Feng S."/>
            <person name="Zhang L."/>
            <person name="Su X.-H."/>
            <person name="Brejova B."/>
            <person name="Vinar T."/>
            <person name="Xu M."/>
            <person name="Wang M.-X."/>
            <person name="Zhang S.-G."/>
            <person name="Huang M.-R."/>
            <person name="Wu R."/>
            <person name="Zhou Y."/>
        </authorList>
    </citation>
    <scope>NUCLEOTIDE SEQUENCE [LARGE SCALE GENOMIC DNA]</scope>
    <source>
        <strain evidence="2 3">MB_m1</strain>
    </source>
</reference>
<dbReference type="OMA" id="FCELIRK"/>
<organism evidence="2 3">
    <name type="scientific">Marssonina brunnea f. sp. multigermtubi (strain MB_m1)</name>
    <name type="common">Marssonina leaf spot fungus</name>
    <dbReference type="NCBI Taxonomy" id="1072389"/>
    <lineage>
        <taxon>Eukaryota</taxon>
        <taxon>Fungi</taxon>
        <taxon>Dikarya</taxon>
        <taxon>Ascomycota</taxon>
        <taxon>Pezizomycotina</taxon>
        <taxon>Leotiomycetes</taxon>
        <taxon>Helotiales</taxon>
        <taxon>Drepanopezizaceae</taxon>
        <taxon>Drepanopeziza</taxon>
    </lineage>
</organism>
<dbReference type="Gene3D" id="3.30.710.10">
    <property type="entry name" value="Potassium Channel Kv1.1, Chain A"/>
    <property type="match status" value="1"/>
</dbReference>
<dbReference type="InterPro" id="IPR000210">
    <property type="entry name" value="BTB/POZ_dom"/>
</dbReference>
<gene>
    <name evidence="2" type="ORF">MBM_02115</name>
</gene>
<evidence type="ECO:0000313" key="3">
    <source>
        <dbReference type="Proteomes" id="UP000006753"/>
    </source>
</evidence>
<dbReference type="OrthoDB" id="6359816at2759"/>
<dbReference type="GeneID" id="18758050"/>
<dbReference type="HOGENOM" id="CLU_057752_5_1_1"/>
<name>K1XHE1_MARBU</name>
<dbReference type="PANTHER" id="PTHR47843:SF5">
    <property type="entry name" value="BTB_POZ DOMAIN PROTEIN"/>
    <property type="match status" value="1"/>
</dbReference>
<protein>
    <submittedName>
        <fullName evidence="2">BTB/POZ domain protein</fullName>
    </submittedName>
</protein>
<feature type="domain" description="BTB" evidence="1">
    <location>
        <begin position="15"/>
        <end position="82"/>
    </location>
</feature>
<dbReference type="PROSITE" id="PS50097">
    <property type="entry name" value="BTB"/>
    <property type="match status" value="1"/>
</dbReference>
<dbReference type="CDD" id="cd18186">
    <property type="entry name" value="BTB_POZ_ZBTB_KLHL-like"/>
    <property type="match status" value="1"/>
</dbReference>
<keyword evidence="3" id="KW-1185">Reference proteome</keyword>
<accession>K1XHE1</accession>
<dbReference type="EMBL" id="JH921430">
    <property type="protein sequence ID" value="EKD20163.1"/>
    <property type="molecule type" value="Genomic_DNA"/>
</dbReference>
<dbReference type="PANTHER" id="PTHR47843">
    <property type="entry name" value="BTB DOMAIN-CONTAINING PROTEIN-RELATED"/>
    <property type="match status" value="1"/>
</dbReference>
<dbReference type="AlphaFoldDB" id="K1XHE1"/>
<evidence type="ECO:0000313" key="2">
    <source>
        <dbReference type="EMBL" id="EKD20163.1"/>
    </source>
</evidence>
<dbReference type="RefSeq" id="XP_007290004.1">
    <property type="nucleotide sequence ID" value="XM_007289942.1"/>
</dbReference>
<dbReference type="InterPro" id="IPR011333">
    <property type="entry name" value="SKP1/BTB/POZ_sf"/>
</dbReference>